<dbReference type="GO" id="GO:0000156">
    <property type="term" value="F:phosphorelay response regulator activity"/>
    <property type="evidence" value="ECO:0007669"/>
    <property type="project" value="InterPro"/>
</dbReference>
<proteinExistence type="predicted"/>
<dbReference type="Pfam" id="PF04397">
    <property type="entry name" value="LytTR"/>
    <property type="match status" value="1"/>
</dbReference>
<dbReference type="Gene3D" id="2.40.50.1020">
    <property type="entry name" value="LytTr DNA-binding domain"/>
    <property type="match status" value="1"/>
</dbReference>
<dbReference type="Gene3D" id="3.40.50.2300">
    <property type="match status" value="1"/>
</dbReference>
<dbReference type="EMBL" id="FZNY01000001">
    <property type="protein sequence ID" value="SNR37503.1"/>
    <property type="molecule type" value="Genomic_DNA"/>
</dbReference>
<dbReference type="RefSeq" id="WP_089369687.1">
    <property type="nucleotide sequence ID" value="NZ_BMEP01000002.1"/>
</dbReference>
<evidence type="ECO:0000313" key="4">
    <source>
        <dbReference type="EMBL" id="SNR37503.1"/>
    </source>
</evidence>
<keyword evidence="5" id="KW-1185">Reference proteome</keyword>
<dbReference type="InterPro" id="IPR011006">
    <property type="entry name" value="CheY-like_superfamily"/>
</dbReference>
<accession>A0A238VUL5</accession>
<dbReference type="PANTHER" id="PTHR37299">
    <property type="entry name" value="TRANSCRIPTIONAL REGULATOR-RELATED"/>
    <property type="match status" value="1"/>
</dbReference>
<dbReference type="Proteomes" id="UP000198379">
    <property type="component" value="Unassembled WGS sequence"/>
</dbReference>
<dbReference type="Pfam" id="PF00072">
    <property type="entry name" value="Response_reg"/>
    <property type="match status" value="1"/>
</dbReference>
<dbReference type="GO" id="GO:0003677">
    <property type="term" value="F:DNA binding"/>
    <property type="evidence" value="ECO:0007669"/>
    <property type="project" value="InterPro"/>
</dbReference>
<organism evidence="4 5">
    <name type="scientific">Dokdonia pacifica</name>
    <dbReference type="NCBI Taxonomy" id="1627892"/>
    <lineage>
        <taxon>Bacteria</taxon>
        <taxon>Pseudomonadati</taxon>
        <taxon>Bacteroidota</taxon>
        <taxon>Flavobacteriia</taxon>
        <taxon>Flavobacteriales</taxon>
        <taxon>Flavobacteriaceae</taxon>
        <taxon>Dokdonia</taxon>
    </lineage>
</organism>
<dbReference type="PROSITE" id="PS50930">
    <property type="entry name" value="HTH_LYTTR"/>
    <property type="match status" value="1"/>
</dbReference>
<name>A0A238VUL5_9FLAO</name>
<dbReference type="InterPro" id="IPR001789">
    <property type="entry name" value="Sig_transdc_resp-reg_receiver"/>
</dbReference>
<evidence type="ECO:0000313" key="5">
    <source>
        <dbReference type="Proteomes" id="UP000198379"/>
    </source>
</evidence>
<dbReference type="SMART" id="SM00448">
    <property type="entry name" value="REC"/>
    <property type="match status" value="1"/>
</dbReference>
<evidence type="ECO:0000259" key="3">
    <source>
        <dbReference type="PROSITE" id="PS50930"/>
    </source>
</evidence>
<gene>
    <name evidence="4" type="ORF">SAMN06265376_101330</name>
</gene>
<dbReference type="AlphaFoldDB" id="A0A238VUL5"/>
<protein>
    <submittedName>
        <fullName evidence="4">Two component transcriptional regulator, LytTR family</fullName>
    </submittedName>
</protein>
<keyword evidence="1" id="KW-0597">Phosphoprotein</keyword>
<dbReference type="PANTHER" id="PTHR37299:SF1">
    <property type="entry name" value="STAGE 0 SPORULATION PROTEIN A HOMOLOG"/>
    <property type="match status" value="1"/>
</dbReference>
<sequence length="255" mass="29468">MKIKILIIEDEVIATKHLIKILQGLPQAFDILASCTSIKDSLHWLAHHETPDLIFMDIHLSDGNSFEIITATSITCPIIFITAYDQYAIEAFKTTGIGYLLKPISEEDVSQVIQKYNAQKEETTIDWMIKNTDLLHRITPKNTANYKKQFLLKNGKQYVPVQIDQIAYFYRDDYVFVTLLDGSTYIIDQSLDQIHKSIHPDDFVRLHRKIIARITAIKSLQPYKPGRFSVVLTPPYKEPIHLSQERSSWLRSLYS</sequence>
<evidence type="ECO:0000256" key="1">
    <source>
        <dbReference type="PROSITE-ProRule" id="PRU00169"/>
    </source>
</evidence>
<dbReference type="PROSITE" id="PS50110">
    <property type="entry name" value="RESPONSE_REGULATORY"/>
    <property type="match status" value="1"/>
</dbReference>
<dbReference type="InterPro" id="IPR007492">
    <property type="entry name" value="LytTR_DNA-bd_dom"/>
</dbReference>
<evidence type="ECO:0000259" key="2">
    <source>
        <dbReference type="PROSITE" id="PS50110"/>
    </source>
</evidence>
<dbReference type="OrthoDB" id="2168082at2"/>
<feature type="domain" description="HTH LytTR-type" evidence="3">
    <location>
        <begin position="150"/>
        <end position="255"/>
    </location>
</feature>
<dbReference type="SUPFAM" id="SSF52172">
    <property type="entry name" value="CheY-like"/>
    <property type="match status" value="1"/>
</dbReference>
<dbReference type="InterPro" id="IPR046947">
    <property type="entry name" value="LytR-like"/>
</dbReference>
<reference evidence="4 5" key="1">
    <citation type="submission" date="2017-06" db="EMBL/GenBank/DDBJ databases">
        <authorList>
            <person name="Kim H.J."/>
            <person name="Triplett B.A."/>
        </authorList>
    </citation>
    <scope>NUCLEOTIDE SEQUENCE [LARGE SCALE GENOMIC DNA]</scope>
    <source>
        <strain evidence="4 5">DSM 25597</strain>
    </source>
</reference>
<dbReference type="SMART" id="SM00850">
    <property type="entry name" value="LytTR"/>
    <property type="match status" value="1"/>
</dbReference>
<feature type="domain" description="Response regulatory" evidence="2">
    <location>
        <begin position="4"/>
        <end position="117"/>
    </location>
</feature>
<feature type="modified residue" description="4-aspartylphosphate" evidence="1">
    <location>
        <position position="57"/>
    </location>
</feature>